<dbReference type="CDD" id="cd03225">
    <property type="entry name" value="ABC_cobalt_CbiO_domain1"/>
    <property type="match status" value="2"/>
</dbReference>
<comment type="subcellular location">
    <subcellularLocation>
        <location evidence="1">Cell membrane</location>
        <topology evidence="1">Peripheral membrane protein</topology>
    </subcellularLocation>
</comment>
<dbReference type="PROSITE" id="PS50893">
    <property type="entry name" value="ABC_TRANSPORTER_2"/>
    <property type="match status" value="2"/>
</dbReference>
<evidence type="ECO:0000256" key="4">
    <source>
        <dbReference type="ARBA" id="ARBA00022475"/>
    </source>
</evidence>
<dbReference type="InterPro" id="IPR050095">
    <property type="entry name" value="ECF_ABC_transporter_ATP-bd"/>
</dbReference>
<evidence type="ECO:0000256" key="1">
    <source>
        <dbReference type="ARBA" id="ARBA00004202"/>
    </source>
</evidence>
<evidence type="ECO:0000256" key="2">
    <source>
        <dbReference type="ARBA" id="ARBA00005417"/>
    </source>
</evidence>
<gene>
    <name evidence="10" type="ORF">ACFQQH_02825</name>
</gene>
<feature type="domain" description="ABC transporter" evidence="9">
    <location>
        <begin position="6"/>
        <end position="246"/>
    </location>
</feature>
<dbReference type="Pfam" id="PF00005">
    <property type="entry name" value="ABC_tran"/>
    <property type="match status" value="2"/>
</dbReference>
<keyword evidence="4" id="KW-1003">Cell membrane</keyword>
<dbReference type="PROSITE" id="PS00211">
    <property type="entry name" value="ABC_TRANSPORTER_1"/>
    <property type="match status" value="1"/>
</dbReference>
<dbReference type="RefSeq" id="WP_157294437.1">
    <property type="nucleotide sequence ID" value="NZ_JBHTCT010000005.1"/>
</dbReference>
<dbReference type="InterPro" id="IPR017871">
    <property type="entry name" value="ABC_transporter-like_CS"/>
</dbReference>
<evidence type="ECO:0000313" key="11">
    <source>
        <dbReference type="Proteomes" id="UP001596483"/>
    </source>
</evidence>
<dbReference type="EMBL" id="JBHTCT010000005">
    <property type="protein sequence ID" value="MFC7364097.1"/>
    <property type="molecule type" value="Genomic_DNA"/>
</dbReference>
<reference evidence="11" key="1">
    <citation type="journal article" date="2019" name="Int. J. Syst. Evol. Microbiol.">
        <title>The Global Catalogue of Microorganisms (GCM) 10K type strain sequencing project: providing services to taxonomists for standard genome sequencing and annotation.</title>
        <authorList>
            <consortium name="The Broad Institute Genomics Platform"/>
            <consortium name="The Broad Institute Genome Sequencing Center for Infectious Disease"/>
            <person name="Wu L."/>
            <person name="Ma J."/>
        </authorList>
    </citation>
    <scope>NUCLEOTIDE SEQUENCE [LARGE SCALE GENOMIC DNA]</scope>
    <source>
        <strain evidence="11">JCM 4738</strain>
    </source>
</reference>
<dbReference type="PANTHER" id="PTHR43553:SF19">
    <property type="entry name" value="HMP_THIAMINE IMPORT ATP-BINDING PROTEIN YKOD-RELATED"/>
    <property type="match status" value="1"/>
</dbReference>
<comment type="caution">
    <text evidence="10">The sequence shown here is derived from an EMBL/GenBank/DDBJ whole genome shotgun (WGS) entry which is preliminary data.</text>
</comment>
<comment type="similarity">
    <text evidence="2">Belongs to the ABC transporter superfamily.</text>
</comment>
<dbReference type="InterPro" id="IPR003593">
    <property type="entry name" value="AAA+_ATPase"/>
</dbReference>
<keyword evidence="6 10" id="KW-0067">ATP-binding</keyword>
<keyword evidence="11" id="KW-1185">Reference proteome</keyword>
<dbReference type="InterPro" id="IPR015856">
    <property type="entry name" value="ABC_transpr_CbiO/EcfA_su"/>
</dbReference>
<keyword evidence="7" id="KW-1278">Translocase</keyword>
<dbReference type="GO" id="GO:0005524">
    <property type="term" value="F:ATP binding"/>
    <property type="evidence" value="ECO:0007669"/>
    <property type="project" value="UniProtKB-KW"/>
</dbReference>
<evidence type="ECO:0000313" key="10">
    <source>
        <dbReference type="EMBL" id="MFC7364097.1"/>
    </source>
</evidence>
<name>A0ABW2NDC6_9BACL</name>
<sequence>MHEHVISLADVSFRFPDDPENTLNGLTFEIQRGERVVISGPSGCGKSTLLYLLNRLYPLNCDGIDEGDIHLFGKSADDYRPGEINRRIATVFQDPDSQFCMTTVEEELAFTLENLRVPRADVERRIVDVLDQTGLANFRQSVIQSLSGGQKQRVATACALISEPEILLLDEPLAHLDPLTARNFVQWLDGLQRQTGLTVVAVEHRLDLWERFFEREIVLGLDGQMIADHPSDSKAPVAFPQSATGMTGRPALSVTELSVEISGKQLLAPLSFDVEEGEIAVIAGPNGSGKSTLAKALCGIYKHSGTVRSPGTGYVPQSPEFLFLTNSVADELAFSGLATTETLNDLAERLMLTPIWDAHPFSVSHGQKRRIAIGTMLADNRPVIIMDEPTSGQDTAGLQELFSLINERSREGITFLIITHDMEFAAAVADSILLINDGRLTGKFRAEDVWADPSLLDEHHLLPPRGADRREPTFA</sequence>
<evidence type="ECO:0000256" key="5">
    <source>
        <dbReference type="ARBA" id="ARBA00022741"/>
    </source>
</evidence>
<dbReference type="Proteomes" id="UP001596483">
    <property type="component" value="Unassembled WGS sequence"/>
</dbReference>
<proteinExistence type="inferred from homology"/>
<accession>A0ABW2NDC6</accession>
<protein>
    <submittedName>
        <fullName evidence="10">ABC transporter ATP-binding protein</fullName>
    </submittedName>
</protein>
<dbReference type="Gene3D" id="3.40.50.300">
    <property type="entry name" value="P-loop containing nucleotide triphosphate hydrolases"/>
    <property type="match status" value="2"/>
</dbReference>
<keyword evidence="3" id="KW-0813">Transport</keyword>
<dbReference type="PANTHER" id="PTHR43553">
    <property type="entry name" value="HEAVY METAL TRANSPORTER"/>
    <property type="match status" value="1"/>
</dbReference>
<organism evidence="10 11">
    <name type="scientific">Bhargavaea changchunensis</name>
    <dbReference type="NCBI Taxonomy" id="2134037"/>
    <lineage>
        <taxon>Bacteria</taxon>
        <taxon>Bacillati</taxon>
        <taxon>Bacillota</taxon>
        <taxon>Bacilli</taxon>
        <taxon>Bacillales</taxon>
        <taxon>Caryophanaceae</taxon>
        <taxon>Bhargavaea</taxon>
    </lineage>
</organism>
<dbReference type="SUPFAM" id="SSF52540">
    <property type="entry name" value="P-loop containing nucleoside triphosphate hydrolases"/>
    <property type="match status" value="2"/>
</dbReference>
<evidence type="ECO:0000256" key="3">
    <source>
        <dbReference type="ARBA" id="ARBA00022448"/>
    </source>
</evidence>
<keyword evidence="8" id="KW-0472">Membrane</keyword>
<evidence type="ECO:0000259" key="9">
    <source>
        <dbReference type="PROSITE" id="PS50893"/>
    </source>
</evidence>
<evidence type="ECO:0000256" key="6">
    <source>
        <dbReference type="ARBA" id="ARBA00022840"/>
    </source>
</evidence>
<dbReference type="InterPro" id="IPR027417">
    <property type="entry name" value="P-loop_NTPase"/>
</dbReference>
<evidence type="ECO:0000256" key="7">
    <source>
        <dbReference type="ARBA" id="ARBA00022967"/>
    </source>
</evidence>
<dbReference type="InterPro" id="IPR003439">
    <property type="entry name" value="ABC_transporter-like_ATP-bd"/>
</dbReference>
<feature type="domain" description="ABC transporter" evidence="9">
    <location>
        <begin position="252"/>
        <end position="462"/>
    </location>
</feature>
<evidence type="ECO:0000256" key="8">
    <source>
        <dbReference type="ARBA" id="ARBA00023136"/>
    </source>
</evidence>
<keyword evidence="5" id="KW-0547">Nucleotide-binding</keyword>
<dbReference type="SMART" id="SM00382">
    <property type="entry name" value="AAA"/>
    <property type="match status" value="2"/>
</dbReference>